<evidence type="ECO:0000256" key="1">
    <source>
        <dbReference type="SAM" id="Phobius"/>
    </source>
</evidence>
<dbReference type="EMBL" id="CP004354">
    <property type="protein sequence ID" value="AGG67896.1"/>
    <property type="molecule type" value="Genomic_DNA"/>
</dbReference>
<feature type="transmembrane region" description="Helical" evidence="1">
    <location>
        <begin position="208"/>
        <end position="231"/>
    </location>
</feature>
<dbReference type="CDD" id="cd00920">
    <property type="entry name" value="Cupredoxin"/>
    <property type="match status" value="1"/>
</dbReference>
<evidence type="ECO:0000259" key="2">
    <source>
        <dbReference type="Pfam" id="PF13473"/>
    </source>
</evidence>
<keyword evidence="1" id="KW-0812">Transmembrane</keyword>
<feature type="transmembrane region" description="Helical" evidence="1">
    <location>
        <begin position="112"/>
        <end position="133"/>
    </location>
</feature>
<dbReference type="InterPro" id="IPR028096">
    <property type="entry name" value="EfeO_Cupredoxin"/>
</dbReference>
<feature type="transmembrane region" description="Helical" evidence="1">
    <location>
        <begin position="6"/>
        <end position="29"/>
    </location>
</feature>
<dbReference type="AlphaFoldDB" id="M1TUL2"/>
<dbReference type="HOGENOM" id="CLU_037932_0_0_11"/>
<dbReference type="Proteomes" id="UP000011760">
    <property type="component" value="Chromosome"/>
</dbReference>
<evidence type="ECO:0000313" key="3">
    <source>
        <dbReference type="EMBL" id="AGG67896.1"/>
    </source>
</evidence>
<evidence type="ECO:0000313" key="4">
    <source>
        <dbReference type="Proteomes" id="UP000011760"/>
    </source>
</evidence>
<proteinExistence type="predicted"/>
<keyword evidence="4" id="KW-1185">Reference proteome</keyword>
<reference evidence="3 4" key="1">
    <citation type="submission" date="2013-02" db="EMBL/GenBank/DDBJ databases">
        <title>The complete genome sequence of Corynebacterium callunae DSM 20147.</title>
        <authorList>
            <person name="Ruckert C."/>
            <person name="Albersmeier A."/>
            <person name="Kalinowski J."/>
        </authorList>
    </citation>
    <scope>NUCLEOTIDE SEQUENCE [LARGE SCALE GENOMIC DNA]</scope>
    <source>
        <strain evidence="3 4">DSM 20147</strain>
    </source>
</reference>
<dbReference type="PATRIC" id="fig|1121353.3.peg.2530"/>
<feature type="transmembrane region" description="Helical" evidence="1">
    <location>
        <begin position="343"/>
        <end position="367"/>
    </location>
</feature>
<feature type="transmembrane region" description="Helical" evidence="1">
    <location>
        <begin position="388"/>
        <end position="409"/>
    </location>
</feature>
<dbReference type="STRING" id="1121353.H924_12375"/>
<feature type="transmembrane region" description="Helical" evidence="1">
    <location>
        <begin position="276"/>
        <end position="300"/>
    </location>
</feature>
<protein>
    <recommendedName>
        <fullName evidence="2">EfeO-type cupredoxin-like domain-containing protein</fullName>
    </recommendedName>
</protein>
<sequence length="530" mass="56652">MLPEFRWVLIHLFTLGAITNSIVVWSQYFTEKLLELHIPDSQRGPQLLKIRILNAGIIVTLAGQLLSQAFAQHWIITSLGALLISGALLWHALSLAQQLLKAPPGQRYRGAIVAYVASASCLPFGALAGGFLAKELSNTGQERVVLAHVIINILGFVGFAALGSLTFLFGRVWHTAPSKDYTRFSVALMVPSLPIMVAGALFNQGYVAAAGLILYTFAWLLGIFSWARIVLEACQDPGDRINFAAASVATAPLWLLGSLIYLIIQTLSHPDTLFHLSPPTLALLIGFGAQLLFGVMSYLLPATMGGGEAAIRTGTYRVNVAGLFRWTLLNGGLLIWLSTENSWLRVCASLLSIGALVAFIPLLATAVKAQRGVITKKRTAAPLQERSHFNQITAGISLLALLIACFGGLNLDSSNSSTTINTPAPGELNDNTYAITISAGNLIFTPKIIEVPAGAILEVTLVNEDTMVHDLKFANGVRTGRVAPGEKATVTVGQITTDMEGWCTIAGHRAQGMVLNVRVQDPNTGAESAP</sequence>
<accession>M1TUL2</accession>
<dbReference type="SUPFAM" id="SSF49503">
    <property type="entry name" value="Cupredoxins"/>
    <property type="match status" value="1"/>
</dbReference>
<feature type="transmembrane region" description="Helical" evidence="1">
    <location>
        <begin position="181"/>
        <end position="202"/>
    </location>
</feature>
<name>M1TUL2_9CORY</name>
<organism evidence="3 4">
    <name type="scientific">Corynebacterium callunae DSM 20147</name>
    <dbReference type="NCBI Taxonomy" id="1121353"/>
    <lineage>
        <taxon>Bacteria</taxon>
        <taxon>Bacillati</taxon>
        <taxon>Actinomycetota</taxon>
        <taxon>Actinomycetes</taxon>
        <taxon>Mycobacteriales</taxon>
        <taxon>Corynebacteriaceae</taxon>
        <taxon>Corynebacterium</taxon>
    </lineage>
</organism>
<keyword evidence="1" id="KW-1133">Transmembrane helix</keyword>
<dbReference type="KEGG" id="ccn:H924_12375"/>
<feature type="transmembrane region" description="Helical" evidence="1">
    <location>
        <begin position="320"/>
        <end position="337"/>
    </location>
</feature>
<feature type="transmembrane region" description="Helical" evidence="1">
    <location>
        <begin position="145"/>
        <end position="169"/>
    </location>
</feature>
<feature type="transmembrane region" description="Helical" evidence="1">
    <location>
        <begin position="73"/>
        <end position="92"/>
    </location>
</feature>
<feature type="transmembrane region" description="Helical" evidence="1">
    <location>
        <begin position="243"/>
        <end position="264"/>
    </location>
</feature>
<feature type="domain" description="EfeO-type cupredoxin-like" evidence="2">
    <location>
        <begin position="428"/>
        <end position="494"/>
    </location>
</feature>
<dbReference type="Gene3D" id="2.60.40.420">
    <property type="entry name" value="Cupredoxins - blue copper proteins"/>
    <property type="match status" value="1"/>
</dbReference>
<dbReference type="InterPro" id="IPR008972">
    <property type="entry name" value="Cupredoxin"/>
</dbReference>
<gene>
    <name evidence="3" type="ORF">H924_12375</name>
</gene>
<dbReference type="Pfam" id="PF13473">
    <property type="entry name" value="Cupredoxin_1"/>
    <property type="match status" value="1"/>
</dbReference>
<keyword evidence="1" id="KW-0472">Membrane</keyword>
<dbReference type="eggNOG" id="COG3794">
    <property type="taxonomic scope" value="Bacteria"/>
</dbReference>